<dbReference type="Proteomes" id="UP000184164">
    <property type="component" value="Unassembled WGS sequence"/>
</dbReference>
<reference evidence="4 5" key="1">
    <citation type="submission" date="2016-11" db="EMBL/GenBank/DDBJ databases">
        <authorList>
            <person name="Jaros S."/>
            <person name="Januszkiewicz K."/>
            <person name="Wedrychowicz H."/>
        </authorList>
    </citation>
    <scope>NUCLEOTIDE SEQUENCE [LARGE SCALE GENOMIC DNA]</scope>
    <source>
        <strain evidence="4 5">DSM 26910</strain>
    </source>
</reference>
<dbReference type="InterPro" id="IPR029479">
    <property type="entry name" value="Nitroreductase"/>
</dbReference>
<dbReference type="RefSeq" id="WP_073001501.1">
    <property type="nucleotide sequence ID" value="NZ_FQUM01000004.1"/>
</dbReference>
<name>A0A1M5AL65_9BACT</name>
<dbReference type="AlphaFoldDB" id="A0A1M5AL65"/>
<feature type="domain" description="Nitroreductase" evidence="3">
    <location>
        <begin position="102"/>
        <end position="150"/>
    </location>
</feature>
<accession>A0A1M5AL65</accession>
<dbReference type="Gene3D" id="3.40.109.10">
    <property type="entry name" value="NADH Oxidase"/>
    <property type="match status" value="1"/>
</dbReference>
<organism evidence="4 5">
    <name type="scientific">Mariniphaga anaerophila</name>
    <dbReference type="NCBI Taxonomy" id="1484053"/>
    <lineage>
        <taxon>Bacteria</taxon>
        <taxon>Pseudomonadati</taxon>
        <taxon>Bacteroidota</taxon>
        <taxon>Bacteroidia</taxon>
        <taxon>Marinilabiliales</taxon>
        <taxon>Prolixibacteraceae</taxon>
        <taxon>Mariniphaga</taxon>
    </lineage>
</organism>
<evidence type="ECO:0000259" key="3">
    <source>
        <dbReference type="Pfam" id="PF00881"/>
    </source>
</evidence>
<dbReference type="PANTHER" id="PTHR43673">
    <property type="entry name" value="NAD(P)H NITROREDUCTASE YDGI-RELATED"/>
    <property type="match status" value="1"/>
</dbReference>
<comment type="similarity">
    <text evidence="1">Belongs to the nitroreductase family.</text>
</comment>
<sequence>MIRDLIMKNRSYRRFDNSVKIENSQIEKWIELARFSASGRNMQPLKYVICTDENVTRKIFPFLGWAGYLKSWRGPAENEQPVAYVAVLLDKSLAENYYCDDGIALQSILLGAVEDGFGGCIIGSVNKGKVAKVLQLPENLDILYVIALGKPSETVVLEDAETGKIEYWRDENEVHHVPKRPLSELIFKSI</sequence>
<gene>
    <name evidence="4" type="ORF">SAMN05444274_104379</name>
</gene>
<keyword evidence="5" id="KW-1185">Reference proteome</keyword>
<dbReference type="EMBL" id="FQUM01000004">
    <property type="protein sequence ID" value="SHF30989.1"/>
    <property type="molecule type" value="Genomic_DNA"/>
</dbReference>
<dbReference type="CDD" id="cd02062">
    <property type="entry name" value="Nitro_FMN_reductase"/>
    <property type="match status" value="1"/>
</dbReference>
<evidence type="ECO:0000256" key="2">
    <source>
        <dbReference type="ARBA" id="ARBA00023002"/>
    </source>
</evidence>
<dbReference type="Gene3D" id="2.20.180.10">
    <property type="entry name" value="putative fmn-dependent nitroreductase like domains"/>
    <property type="match status" value="1"/>
</dbReference>
<evidence type="ECO:0000313" key="5">
    <source>
        <dbReference type="Proteomes" id="UP000184164"/>
    </source>
</evidence>
<dbReference type="PANTHER" id="PTHR43673:SF10">
    <property type="entry name" value="NADH DEHYDROGENASE_NAD(P)H NITROREDUCTASE XCC3605-RELATED"/>
    <property type="match status" value="1"/>
</dbReference>
<dbReference type="SUPFAM" id="SSF55469">
    <property type="entry name" value="FMN-dependent nitroreductase-like"/>
    <property type="match status" value="1"/>
</dbReference>
<dbReference type="InterPro" id="IPR023312">
    <property type="entry name" value="Put_nitroreductase_C_bac"/>
</dbReference>
<protein>
    <submittedName>
        <fullName evidence="4">Nitroreductase</fullName>
    </submittedName>
</protein>
<keyword evidence="2" id="KW-0560">Oxidoreductase</keyword>
<evidence type="ECO:0000313" key="4">
    <source>
        <dbReference type="EMBL" id="SHF30989.1"/>
    </source>
</evidence>
<dbReference type="OrthoDB" id="9804207at2"/>
<proteinExistence type="inferred from homology"/>
<dbReference type="InterPro" id="IPR000415">
    <property type="entry name" value="Nitroreductase-like"/>
</dbReference>
<dbReference type="GO" id="GO:0016491">
    <property type="term" value="F:oxidoreductase activity"/>
    <property type="evidence" value="ECO:0007669"/>
    <property type="project" value="UniProtKB-KW"/>
</dbReference>
<feature type="domain" description="Nitroreductase" evidence="3">
    <location>
        <begin position="6"/>
        <end position="62"/>
    </location>
</feature>
<dbReference type="Pfam" id="PF00881">
    <property type="entry name" value="Nitroreductase"/>
    <property type="match status" value="2"/>
</dbReference>
<evidence type="ECO:0000256" key="1">
    <source>
        <dbReference type="ARBA" id="ARBA00007118"/>
    </source>
</evidence>
<dbReference type="STRING" id="1484053.SAMN05444274_104379"/>